<dbReference type="PROSITE" id="PS50005">
    <property type="entry name" value="TPR"/>
    <property type="match status" value="1"/>
</dbReference>
<evidence type="ECO:0000256" key="1">
    <source>
        <dbReference type="ARBA" id="ARBA00004123"/>
    </source>
</evidence>
<keyword evidence="5" id="KW-0539">Nucleus</keyword>
<keyword evidence="7" id="KW-0175">Coiled coil</keyword>
<evidence type="ECO:0000256" key="2">
    <source>
        <dbReference type="ARBA" id="ARBA00008402"/>
    </source>
</evidence>
<feature type="region of interest" description="Disordered" evidence="8">
    <location>
        <begin position="92"/>
        <end position="203"/>
    </location>
</feature>
<evidence type="ECO:0000256" key="4">
    <source>
        <dbReference type="ARBA" id="ARBA00022803"/>
    </source>
</evidence>
<feature type="repeat" description="TPR" evidence="6">
    <location>
        <begin position="232"/>
        <end position="265"/>
    </location>
</feature>
<dbReference type="GO" id="GO:0005654">
    <property type="term" value="C:nucleoplasm"/>
    <property type="evidence" value="ECO:0007669"/>
    <property type="project" value="TreeGrafter"/>
</dbReference>
<feature type="compositionally biased region" description="Basic and acidic residues" evidence="8">
    <location>
        <begin position="102"/>
        <end position="161"/>
    </location>
</feature>
<dbReference type="PANTHER" id="PTHR15081:SF1">
    <property type="entry name" value="NUCLEAR AUTOANTIGENIC SPERM PROTEIN"/>
    <property type="match status" value="1"/>
</dbReference>
<dbReference type="InterPro" id="IPR011990">
    <property type="entry name" value="TPR-like_helical_dom_sf"/>
</dbReference>
<dbReference type="Pfam" id="PF10516">
    <property type="entry name" value="SHNi-TPR"/>
    <property type="match status" value="1"/>
</dbReference>
<feature type="domain" description="Tetratricopeptide SHNi-TPR" evidence="9">
    <location>
        <begin position="232"/>
        <end position="269"/>
    </location>
</feature>
<dbReference type="GO" id="GO:0034080">
    <property type="term" value="P:CENP-A containing chromatin assembly"/>
    <property type="evidence" value="ECO:0007669"/>
    <property type="project" value="TreeGrafter"/>
</dbReference>
<evidence type="ECO:0000313" key="10">
    <source>
        <dbReference type="Proteomes" id="UP000515163"/>
    </source>
</evidence>
<feature type="region of interest" description="Disordered" evidence="8">
    <location>
        <begin position="404"/>
        <end position="466"/>
    </location>
</feature>
<feature type="compositionally biased region" description="Polar residues" evidence="8">
    <location>
        <begin position="449"/>
        <end position="466"/>
    </location>
</feature>
<dbReference type="Gene3D" id="1.25.40.10">
    <property type="entry name" value="Tetratricopeptide repeat domain"/>
    <property type="match status" value="1"/>
</dbReference>
<feature type="coiled-coil region" evidence="7">
    <location>
        <begin position="301"/>
        <end position="361"/>
    </location>
</feature>
<evidence type="ECO:0000256" key="7">
    <source>
        <dbReference type="SAM" id="Coils"/>
    </source>
</evidence>
<proteinExistence type="inferred from homology"/>
<feature type="compositionally biased region" description="Acidic residues" evidence="8">
    <location>
        <begin position="165"/>
        <end position="203"/>
    </location>
</feature>
<evidence type="ECO:0000256" key="3">
    <source>
        <dbReference type="ARBA" id="ARBA00022737"/>
    </source>
</evidence>
<dbReference type="PANTHER" id="PTHR15081">
    <property type="entry name" value="NUCLEAR AUTOANTIGENIC SPERM PROTEIN NASP -RELATED"/>
    <property type="match status" value="1"/>
</dbReference>
<gene>
    <name evidence="11" type="primary">LOC116293519</name>
</gene>
<keyword evidence="3" id="KW-0677">Repeat</keyword>
<evidence type="ECO:0000259" key="9">
    <source>
        <dbReference type="Pfam" id="PF10516"/>
    </source>
</evidence>
<comment type="subcellular location">
    <subcellularLocation>
        <location evidence="1">Nucleus</location>
    </subcellularLocation>
</comment>
<dbReference type="SMART" id="SM00028">
    <property type="entry name" value="TPR"/>
    <property type="match status" value="3"/>
</dbReference>
<reference evidence="11" key="1">
    <citation type="submission" date="2025-08" db="UniProtKB">
        <authorList>
            <consortium name="RefSeq"/>
        </authorList>
    </citation>
    <scope>IDENTIFICATION</scope>
    <source>
        <tissue evidence="11">Tentacle</tissue>
    </source>
</reference>
<dbReference type="InterPro" id="IPR051730">
    <property type="entry name" value="NASP-like"/>
</dbReference>
<organism evidence="10 11">
    <name type="scientific">Actinia tenebrosa</name>
    <name type="common">Australian red waratah sea anemone</name>
    <dbReference type="NCBI Taxonomy" id="6105"/>
    <lineage>
        <taxon>Eukaryota</taxon>
        <taxon>Metazoa</taxon>
        <taxon>Cnidaria</taxon>
        <taxon>Anthozoa</taxon>
        <taxon>Hexacorallia</taxon>
        <taxon>Actiniaria</taxon>
        <taxon>Actiniidae</taxon>
        <taxon>Actinia</taxon>
    </lineage>
</organism>
<dbReference type="GO" id="GO:0006335">
    <property type="term" value="P:DNA replication-dependent chromatin assembly"/>
    <property type="evidence" value="ECO:0007669"/>
    <property type="project" value="TreeGrafter"/>
</dbReference>
<comment type="similarity">
    <text evidence="2">Belongs to the NASP family.</text>
</comment>
<evidence type="ECO:0000256" key="5">
    <source>
        <dbReference type="ARBA" id="ARBA00023242"/>
    </source>
</evidence>
<keyword evidence="4 6" id="KW-0802">TPR repeat</keyword>
<evidence type="ECO:0000256" key="8">
    <source>
        <dbReference type="SAM" id="MobiDB-lite"/>
    </source>
</evidence>
<sequence>MAAVTENTAASSSTFDEDVKKLMGKGKVHLVCNETLEAVKCFEEATKKLDEKYGASADECGEAYFYYGKSLLEVARMEGGVIGNALQGAIDTVQENGDGEESTDKKDEKDKDDKNTDAEKKKDEGLIETNEAEKTMAKKDEKDEAKPKEQEVTSEDKKEEAQEAAADEDEDGDEGAEEEEPMEGGEEEGENVEAEQTEEEEPTNMELAWQMLEFARLIFQKKESKEGKLMLAQCHLKLGEIQMEQEQFLNAVEDFLKCLDLQKEHLEPDNRLLAETAYNIGLGFSFQSMHEKSKEYYNHALETIDLRIKNLQKNIEEAESKSKGKEKATEDNPLVANRKELQELQELYPEIKAKVDDASEMMKQESKKADVSSLMGNGASTTIGFGDSSNKAAPVSMIATKKAPVAATDISHLVHRNKRKPEEASDDDTAAKKPCQDTDTPKANDKPAETTNGNTETTMQVTPAES</sequence>
<dbReference type="GO" id="GO:0042393">
    <property type="term" value="F:histone binding"/>
    <property type="evidence" value="ECO:0007669"/>
    <property type="project" value="TreeGrafter"/>
</dbReference>
<feature type="compositionally biased region" description="Basic and acidic residues" evidence="8">
    <location>
        <begin position="429"/>
        <end position="448"/>
    </location>
</feature>
<evidence type="ECO:0000256" key="6">
    <source>
        <dbReference type="PROSITE-ProRule" id="PRU00339"/>
    </source>
</evidence>
<evidence type="ECO:0000313" key="11">
    <source>
        <dbReference type="RefSeq" id="XP_031556819.1"/>
    </source>
</evidence>
<accession>A0A6P8HKC2</accession>
<dbReference type="SUPFAM" id="SSF48452">
    <property type="entry name" value="TPR-like"/>
    <property type="match status" value="1"/>
</dbReference>
<dbReference type="InterPro" id="IPR019734">
    <property type="entry name" value="TPR_rpt"/>
</dbReference>
<dbReference type="RefSeq" id="XP_031556819.1">
    <property type="nucleotide sequence ID" value="XM_031700959.1"/>
</dbReference>
<protein>
    <submittedName>
        <fullName evidence="11">Protein HGV2-like isoform X4</fullName>
    </submittedName>
</protein>
<keyword evidence="10" id="KW-1185">Reference proteome</keyword>
<name>A0A6P8HKC2_ACTTE</name>
<dbReference type="Proteomes" id="UP000515163">
    <property type="component" value="Unplaced"/>
</dbReference>
<dbReference type="OrthoDB" id="5587616at2759"/>
<dbReference type="GeneID" id="116293519"/>
<dbReference type="AlphaFoldDB" id="A0A6P8HKC2"/>
<dbReference type="InterPro" id="IPR019544">
    <property type="entry name" value="Tetratricopeptide_SHNi-TPR_dom"/>
</dbReference>